<dbReference type="OrthoDB" id="9844014at2"/>
<name>A0A1I3JS16_9SPIR</name>
<reference evidence="3" key="1">
    <citation type="submission" date="2016-10" db="EMBL/GenBank/DDBJ databases">
        <authorList>
            <person name="Varghese N."/>
            <person name="Submissions S."/>
        </authorList>
    </citation>
    <scope>NUCLEOTIDE SEQUENCE [LARGE SCALE GENOMIC DNA]</scope>
    <source>
        <strain evidence="3">XBD1002</strain>
    </source>
</reference>
<keyword evidence="1" id="KW-0732">Signal</keyword>
<feature type="chain" id="PRO_5010293211" evidence="1">
    <location>
        <begin position="25"/>
        <end position="603"/>
    </location>
</feature>
<dbReference type="RefSeq" id="WP_074931050.1">
    <property type="nucleotide sequence ID" value="NZ_FORI01000003.1"/>
</dbReference>
<accession>A0A1I3JS16</accession>
<proteinExistence type="predicted"/>
<evidence type="ECO:0000313" key="2">
    <source>
        <dbReference type="EMBL" id="SFI63037.1"/>
    </source>
</evidence>
<dbReference type="PROSITE" id="PS51257">
    <property type="entry name" value="PROKAR_LIPOPROTEIN"/>
    <property type="match status" value="1"/>
</dbReference>
<dbReference type="AlphaFoldDB" id="A0A1I3JS16"/>
<organism evidence="2 3">
    <name type="scientific">Treponema bryantii</name>
    <dbReference type="NCBI Taxonomy" id="163"/>
    <lineage>
        <taxon>Bacteria</taxon>
        <taxon>Pseudomonadati</taxon>
        <taxon>Spirochaetota</taxon>
        <taxon>Spirochaetia</taxon>
        <taxon>Spirochaetales</taxon>
        <taxon>Treponemataceae</taxon>
        <taxon>Treponema</taxon>
    </lineage>
</organism>
<evidence type="ECO:0000313" key="3">
    <source>
        <dbReference type="Proteomes" id="UP000182737"/>
    </source>
</evidence>
<dbReference type="EMBL" id="FORI01000003">
    <property type="protein sequence ID" value="SFI63037.1"/>
    <property type="molecule type" value="Genomic_DNA"/>
</dbReference>
<keyword evidence="3" id="KW-1185">Reference proteome</keyword>
<feature type="signal peptide" evidence="1">
    <location>
        <begin position="1"/>
        <end position="24"/>
    </location>
</feature>
<evidence type="ECO:0000256" key="1">
    <source>
        <dbReference type="SAM" id="SignalP"/>
    </source>
</evidence>
<dbReference type="GO" id="GO:0016787">
    <property type="term" value="F:hydrolase activity"/>
    <property type="evidence" value="ECO:0007669"/>
    <property type="project" value="UniProtKB-KW"/>
</dbReference>
<gene>
    <name evidence="2" type="ORF">SAMN04487775_103208</name>
</gene>
<protein>
    <submittedName>
        <fullName evidence="2">Glycosyl hydrolase family 12</fullName>
    </submittedName>
</protein>
<keyword evidence="2" id="KW-0378">Hydrolase</keyword>
<dbReference type="Proteomes" id="UP000182737">
    <property type="component" value="Unassembled WGS sequence"/>
</dbReference>
<sequence length="603" mass="64361">MKKFVKSFLMAAAALMLFAGCSNLGNDATVSGDDGKVVLTIGIDGYNGPSGNVSRTVNPGTITSADFSKITIKGESESYDSFTEKTLEFKSDGTATIELTYDVWYLTLTAYTSDTTPVLQGRRRVDFRNGAPASNAPITFKLSAEGLETAGGVSLSGTFTDEDGLAESYAAALYDLYTNEIIIGTTGTSTLKTGTCTGDDKGKFSYTVSNVKPGRYNFRIYFKNHDGANIGTWGDIVVIAPGRTTTNEDTIALGDILMKKPSAPTALSAYYMNKSVTGNYYNALITWTRAELHNEEYFELTINDVTATTPVTYKIFTNTTDAETKKEIFFESASRVDGTLAAGSEYCIVKLPVGKKFEISIKAANFLGASDSKSRDSASVASTIELANGNAVGANTAYGTEAINLMKIAYDLNGGSLKLSASSGAITGTYNDFVIFKNADITLLTPAATGYPELTNGHHPWQSWKNAAGTAVTKVSEFGNVAVTANYNESSIINYEINDTYGELEDVTITTASGDDVVNSANTITSNGNLIITVNDEGVTHVKVTILYPRGEVSEEDDGNTVTFKKLNAIANGVYEVQVIATIPDANGVDKLYSFVCAITKNK</sequence>